<dbReference type="Proteomes" id="UP001500058">
    <property type="component" value="Unassembled WGS sequence"/>
</dbReference>
<dbReference type="InterPro" id="IPR036291">
    <property type="entry name" value="NAD(P)-bd_dom_sf"/>
</dbReference>
<dbReference type="RefSeq" id="WP_344630183.1">
    <property type="nucleotide sequence ID" value="NZ_BAAATJ010000005.1"/>
</dbReference>
<keyword evidence="3" id="KW-1185">Reference proteome</keyword>
<dbReference type="InterPro" id="IPR016040">
    <property type="entry name" value="NAD(P)-bd_dom"/>
</dbReference>
<name>A0ABN3I280_9ACTN</name>
<dbReference type="PANTHER" id="PTHR15020:SF50">
    <property type="entry name" value="UPF0659 PROTEIN YMR090W"/>
    <property type="match status" value="1"/>
</dbReference>
<feature type="domain" description="NAD(P)-binding" evidence="1">
    <location>
        <begin position="7"/>
        <end position="205"/>
    </location>
</feature>
<dbReference type="PANTHER" id="PTHR15020">
    <property type="entry name" value="FLAVIN REDUCTASE-RELATED"/>
    <property type="match status" value="1"/>
</dbReference>
<sequence>MRLTVLGATGGTGRQLVRQALDAGHRVTAVVRDPARLAVGPGPSGSLEVVTADVTDAKALRPAVEGRDAVLSALGAGGNKQARAFPVASRGTRAALGAMESCGVRRLVVVSAAPVGPAPEGDSLSGRLAHAVLRRALSAVYADLAAMEEALRNSSAEWTVLRPPQLVDKPLTGRYERVPGGAVPRRHRIARADLAHAMLAALDDPATVRQVLGVAS</sequence>
<proteinExistence type="predicted"/>
<evidence type="ECO:0000259" key="1">
    <source>
        <dbReference type="Pfam" id="PF13460"/>
    </source>
</evidence>
<dbReference type="CDD" id="cd05244">
    <property type="entry name" value="BVR-B_like_SDR_a"/>
    <property type="match status" value="1"/>
</dbReference>
<evidence type="ECO:0000313" key="3">
    <source>
        <dbReference type="Proteomes" id="UP001500058"/>
    </source>
</evidence>
<reference evidence="2 3" key="1">
    <citation type="journal article" date="2019" name="Int. J. Syst. Evol. Microbiol.">
        <title>The Global Catalogue of Microorganisms (GCM) 10K type strain sequencing project: providing services to taxonomists for standard genome sequencing and annotation.</title>
        <authorList>
            <consortium name="The Broad Institute Genomics Platform"/>
            <consortium name="The Broad Institute Genome Sequencing Center for Infectious Disease"/>
            <person name="Wu L."/>
            <person name="Ma J."/>
        </authorList>
    </citation>
    <scope>NUCLEOTIDE SEQUENCE [LARGE SCALE GENOMIC DNA]</scope>
    <source>
        <strain evidence="2 3">JCM 6921</strain>
    </source>
</reference>
<gene>
    <name evidence="2" type="ORF">GCM10010420_16180</name>
</gene>
<dbReference type="EMBL" id="BAAATJ010000005">
    <property type="protein sequence ID" value="GAA2392401.1"/>
    <property type="molecule type" value="Genomic_DNA"/>
</dbReference>
<dbReference type="SUPFAM" id="SSF51735">
    <property type="entry name" value="NAD(P)-binding Rossmann-fold domains"/>
    <property type="match status" value="1"/>
</dbReference>
<dbReference type="Gene3D" id="3.40.50.720">
    <property type="entry name" value="NAD(P)-binding Rossmann-like Domain"/>
    <property type="match status" value="1"/>
</dbReference>
<protein>
    <submittedName>
        <fullName evidence="2">SDR family oxidoreductase</fullName>
    </submittedName>
</protein>
<dbReference type="Pfam" id="PF13460">
    <property type="entry name" value="NAD_binding_10"/>
    <property type="match status" value="1"/>
</dbReference>
<comment type="caution">
    <text evidence="2">The sequence shown here is derived from an EMBL/GenBank/DDBJ whole genome shotgun (WGS) entry which is preliminary data.</text>
</comment>
<evidence type="ECO:0000313" key="2">
    <source>
        <dbReference type="EMBL" id="GAA2392401.1"/>
    </source>
</evidence>
<accession>A0ABN3I280</accession>
<organism evidence="2 3">
    <name type="scientific">Streptomyces glaucosporus</name>
    <dbReference type="NCBI Taxonomy" id="284044"/>
    <lineage>
        <taxon>Bacteria</taxon>
        <taxon>Bacillati</taxon>
        <taxon>Actinomycetota</taxon>
        <taxon>Actinomycetes</taxon>
        <taxon>Kitasatosporales</taxon>
        <taxon>Streptomycetaceae</taxon>
        <taxon>Streptomyces</taxon>
    </lineage>
</organism>